<gene>
    <name evidence="1" type="ORF">Scep_014583</name>
</gene>
<organism evidence="1 2">
    <name type="scientific">Stephania cephalantha</name>
    <dbReference type="NCBI Taxonomy" id="152367"/>
    <lineage>
        <taxon>Eukaryota</taxon>
        <taxon>Viridiplantae</taxon>
        <taxon>Streptophyta</taxon>
        <taxon>Embryophyta</taxon>
        <taxon>Tracheophyta</taxon>
        <taxon>Spermatophyta</taxon>
        <taxon>Magnoliopsida</taxon>
        <taxon>Ranunculales</taxon>
        <taxon>Menispermaceae</taxon>
        <taxon>Menispermoideae</taxon>
        <taxon>Cissampelideae</taxon>
        <taxon>Stephania</taxon>
    </lineage>
</organism>
<name>A0AAP0NZI9_9MAGN</name>
<accession>A0AAP0NZI9</accession>
<reference evidence="1 2" key="1">
    <citation type="submission" date="2024-01" db="EMBL/GenBank/DDBJ databases">
        <title>Genome assemblies of Stephania.</title>
        <authorList>
            <person name="Yang L."/>
        </authorList>
    </citation>
    <scope>NUCLEOTIDE SEQUENCE [LARGE SCALE GENOMIC DNA]</scope>
    <source>
        <strain evidence="1">JXDWG</strain>
        <tissue evidence="1">Leaf</tissue>
    </source>
</reference>
<protein>
    <submittedName>
        <fullName evidence="1">Uncharacterized protein</fullName>
    </submittedName>
</protein>
<dbReference type="EMBL" id="JBBNAG010000006">
    <property type="protein sequence ID" value="KAK9125737.1"/>
    <property type="molecule type" value="Genomic_DNA"/>
</dbReference>
<keyword evidence="2" id="KW-1185">Reference proteome</keyword>
<sequence length="62" mass="6786">MTGRALGRGKTVADDVKCLEWTEPDCGVLGCIIPEFNIVKIVEPTPWLLTNKTTKISSKTPI</sequence>
<dbReference type="AlphaFoldDB" id="A0AAP0NZI9"/>
<evidence type="ECO:0000313" key="1">
    <source>
        <dbReference type="EMBL" id="KAK9125737.1"/>
    </source>
</evidence>
<evidence type="ECO:0000313" key="2">
    <source>
        <dbReference type="Proteomes" id="UP001419268"/>
    </source>
</evidence>
<proteinExistence type="predicted"/>
<comment type="caution">
    <text evidence="1">The sequence shown here is derived from an EMBL/GenBank/DDBJ whole genome shotgun (WGS) entry which is preliminary data.</text>
</comment>
<dbReference type="Proteomes" id="UP001419268">
    <property type="component" value="Unassembled WGS sequence"/>
</dbReference>